<evidence type="ECO:0000313" key="2">
    <source>
        <dbReference type="EMBL" id="CAE7195453.1"/>
    </source>
</evidence>
<proteinExistence type="predicted"/>
<feature type="transmembrane region" description="Helical" evidence="1">
    <location>
        <begin position="575"/>
        <end position="596"/>
    </location>
</feature>
<comment type="caution">
    <text evidence="2">The sequence shown here is derived from an EMBL/GenBank/DDBJ whole genome shotgun (WGS) entry which is preliminary data.</text>
</comment>
<feature type="transmembrane region" description="Helical" evidence="1">
    <location>
        <begin position="644"/>
        <end position="668"/>
    </location>
</feature>
<dbReference type="EMBL" id="CAJNJQ010003273">
    <property type="protein sequence ID" value="CAE7195453.1"/>
    <property type="molecule type" value="Genomic_DNA"/>
</dbReference>
<keyword evidence="1" id="KW-1133">Transmembrane helix</keyword>
<dbReference type="Proteomes" id="UP000663827">
    <property type="component" value="Unassembled WGS sequence"/>
</dbReference>
<evidence type="ECO:0000313" key="3">
    <source>
        <dbReference type="Proteomes" id="UP000663827"/>
    </source>
</evidence>
<feature type="transmembrane region" description="Helical" evidence="1">
    <location>
        <begin position="517"/>
        <end position="537"/>
    </location>
</feature>
<keyword evidence="1" id="KW-0812">Transmembrane</keyword>
<feature type="transmembrane region" description="Helical" evidence="1">
    <location>
        <begin position="617"/>
        <end position="638"/>
    </location>
</feature>
<dbReference type="AlphaFoldDB" id="A0A8H3I179"/>
<organism evidence="2 3">
    <name type="scientific">Rhizoctonia solani</name>
    <dbReference type="NCBI Taxonomy" id="456999"/>
    <lineage>
        <taxon>Eukaryota</taxon>
        <taxon>Fungi</taxon>
        <taxon>Dikarya</taxon>
        <taxon>Basidiomycota</taxon>
        <taxon>Agaricomycotina</taxon>
        <taxon>Agaricomycetes</taxon>
        <taxon>Cantharellales</taxon>
        <taxon>Ceratobasidiaceae</taxon>
        <taxon>Rhizoctonia</taxon>
    </lineage>
</organism>
<feature type="transmembrane region" description="Helical" evidence="1">
    <location>
        <begin position="484"/>
        <end position="505"/>
    </location>
</feature>
<keyword evidence="1" id="KW-0472">Membrane</keyword>
<evidence type="ECO:0000256" key="1">
    <source>
        <dbReference type="SAM" id="Phobius"/>
    </source>
</evidence>
<sequence length="696" mass="77861">MNNLAANAPPDLGTTVELIVYTTQRRRRDNDTPDENARWYYHCPVDFGMERDMNGVLSPVCYYGGNDISNMIIQTQNRTITSIIKPQGDTEDIDNDFIFSVDFEGSTSDNELCFKGTLSDREGDWDWKGRFAGKRKQSRGRPIEETHGPDGRSTLQELLSYSSMSVQGTNPAQQEAANILGRLIQASIPEDVRQTLQLKIPRLDPEEEDIRQFAPDFLPRAATTALFKQWHGSEYISQKQRDRIDIDKCERFYPACAANSVPQSGNDPVEEFGWDRKRDADIIRQVQGQYRNVSLACYRLGYRRKVTRFHPFLDHPDYWYKRLAQYLVSPTHCERFMLRVLVRDPQVEPDIHDWYTQLALLKEAAEVAGKNIDDAPQIEEVTNTLQGVALLSSINGVQLDDAFIDHLNELFAEIDNLRRDSEEYVRLNKLLASRQASAWSGVRRAVMQSVQHYRTSCYRIPTVGEATKALFRDVGSARCLGQPMGVVASVLVGAAMAVMLSTLALDDKKLTVSEKVTMWLSLAPVGLSIVASVWGLAKRIGAYMTEFLPSRAVRFISAATMTATVKAGLAVCSKIGMTVSYAFGVVFAGFCVWAAYDRFQKMRKEGETIDKCAAGCDLMLSVLFSVVTLCRAVALGYGASSSVLLWYGALSGNIVTGALVSSIVFAVVKWYLHKDLVAPFITKYGVMYDLLKGSAR</sequence>
<protein>
    <submittedName>
        <fullName evidence="2">Uncharacterized protein</fullName>
    </submittedName>
</protein>
<accession>A0A8H3I179</accession>
<name>A0A8H3I179_9AGAM</name>
<reference evidence="2" key="1">
    <citation type="submission" date="2021-01" db="EMBL/GenBank/DDBJ databases">
        <authorList>
            <person name="Kaushik A."/>
        </authorList>
    </citation>
    <scope>NUCLEOTIDE SEQUENCE</scope>
    <source>
        <strain evidence="2">AG5</strain>
    </source>
</reference>
<gene>
    <name evidence="2" type="ORF">RDB_LOCUS132255</name>
</gene>